<gene>
    <name evidence="2" type="ORF">ICC18_15710</name>
</gene>
<evidence type="ECO:0000313" key="2">
    <source>
        <dbReference type="EMBL" id="MBD0381568.1"/>
    </source>
</evidence>
<evidence type="ECO:0000313" key="3">
    <source>
        <dbReference type="Proteomes" id="UP000650466"/>
    </source>
</evidence>
<dbReference type="SUPFAM" id="SSF53448">
    <property type="entry name" value="Nucleotide-diphospho-sugar transferases"/>
    <property type="match status" value="1"/>
</dbReference>
<comment type="caution">
    <text evidence="2">The sequence shown here is derived from an EMBL/GenBank/DDBJ whole genome shotgun (WGS) entry which is preliminary data.</text>
</comment>
<keyword evidence="3" id="KW-1185">Reference proteome</keyword>
<protein>
    <submittedName>
        <fullName evidence="2">Glycosyltransferase</fullName>
    </submittedName>
</protein>
<dbReference type="Gene3D" id="3.90.550.10">
    <property type="entry name" value="Spore Coat Polysaccharide Biosynthesis Protein SpsA, Chain A"/>
    <property type="match status" value="1"/>
</dbReference>
<dbReference type="Pfam" id="PF00535">
    <property type="entry name" value="Glycos_transf_2"/>
    <property type="match status" value="1"/>
</dbReference>
<organism evidence="2 3">
    <name type="scientific">Paenibacillus sedimenti</name>
    <dbReference type="NCBI Taxonomy" id="2770274"/>
    <lineage>
        <taxon>Bacteria</taxon>
        <taxon>Bacillati</taxon>
        <taxon>Bacillota</taxon>
        <taxon>Bacilli</taxon>
        <taxon>Bacillales</taxon>
        <taxon>Paenibacillaceae</taxon>
        <taxon>Paenibacillus</taxon>
    </lineage>
</organism>
<dbReference type="Proteomes" id="UP000650466">
    <property type="component" value="Unassembled WGS sequence"/>
</dbReference>
<dbReference type="PANTHER" id="PTHR15046:SF3">
    <property type="entry name" value="BETA-1,4 N-ACETYLGALACTOSAMINYLTRANSFERASE 2-LIKE"/>
    <property type="match status" value="1"/>
</dbReference>
<sequence length="269" mass="31862">MSNQLDKKVTAIIKTFERPHCVDLLIRSIRKYYPTLPIIVADDSEQPTIRNDVEFHALPMDSGVSMGRNYLVKQVKTPYVLLLDDDFYFIRETKIEELLRVLENTNIDIVAGRCLEERGVRSSQGTFSLEKGVLYINTKSYEKEFKVKLYDIVTNFFLARTKSLLQCTWDERFKTGGEHLDFFLNHKGKLKVAMHPKIFIYHFNDMSIEKYNHYRNRDKEKYDPIFRKKHSITKIKREHKFFQPLSSVKNHLSTKTIKYLLKKGLLKKE</sequence>
<dbReference type="AlphaFoldDB" id="A0A926QKB8"/>
<feature type="domain" description="Glycosyltransferase 2-like" evidence="1">
    <location>
        <begin position="11"/>
        <end position="163"/>
    </location>
</feature>
<dbReference type="EMBL" id="JACVVD010000005">
    <property type="protein sequence ID" value="MBD0381568.1"/>
    <property type="molecule type" value="Genomic_DNA"/>
</dbReference>
<dbReference type="PANTHER" id="PTHR15046">
    <property type="entry name" value="GLYCO_TRANS_2-LIKE DOMAIN-CONTAINING PROTEIN"/>
    <property type="match status" value="1"/>
</dbReference>
<proteinExistence type="predicted"/>
<dbReference type="InterPro" id="IPR029044">
    <property type="entry name" value="Nucleotide-diphossugar_trans"/>
</dbReference>
<dbReference type="RefSeq" id="WP_188175379.1">
    <property type="nucleotide sequence ID" value="NZ_JACVVD010000005.1"/>
</dbReference>
<name>A0A926QKB8_9BACL</name>
<dbReference type="CDD" id="cd00761">
    <property type="entry name" value="Glyco_tranf_GTA_type"/>
    <property type="match status" value="1"/>
</dbReference>
<accession>A0A926QKB8</accession>
<dbReference type="InterPro" id="IPR001173">
    <property type="entry name" value="Glyco_trans_2-like"/>
</dbReference>
<evidence type="ECO:0000259" key="1">
    <source>
        <dbReference type="Pfam" id="PF00535"/>
    </source>
</evidence>
<reference evidence="2" key="1">
    <citation type="submission" date="2020-09" db="EMBL/GenBank/DDBJ databases">
        <title>Draft Genome Sequence of Paenibacillus sp. WST5.</title>
        <authorList>
            <person name="Bao Z."/>
        </authorList>
    </citation>
    <scope>NUCLEOTIDE SEQUENCE</scope>
    <source>
        <strain evidence="2">WST5</strain>
    </source>
</reference>